<evidence type="ECO:0000256" key="2">
    <source>
        <dbReference type="ARBA" id="ARBA00022448"/>
    </source>
</evidence>
<keyword evidence="6 8" id="KW-0472">Membrane</keyword>
<dbReference type="Proteomes" id="UP000177817">
    <property type="component" value="Unassembled WGS sequence"/>
</dbReference>
<evidence type="ECO:0000256" key="1">
    <source>
        <dbReference type="ARBA" id="ARBA00004141"/>
    </source>
</evidence>
<dbReference type="GO" id="GO:0016679">
    <property type="term" value="F:oxidoreductase activity, acting on diphenols and related substances as donors"/>
    <property type="evidence" value="ECO:0007669"/>
    <property type="project" value="TreeGrafter"/>
</dbReference>
<proteinExistence type="predicted"/>
<dbReference type="EMBL" id="MHKK01000049">
    <property type="protein sequence ID" value="OGY88909.1"/>
    <property type="molecule type" value="Genomic_DNA"/>
</dbReference>
<feature type="transmembrane region" description="Helical" evidence="8">
    <location>
        <begin position="72"/>
        <end position="96"/>
    </location>
</feature>
<dbReference type="AlphaFoldDB" id="A0A1G2BK54"/>
<accession>A0A1G2BK54</accession>
<evidence type="ECO:0000313" key="11">
    <source>
        <dbReference type="Proteomes" id="UP000177817"/>
    </source>
</evidence>
<evidence type="ECO:0000256" key="3">
    <source>
        <dbReference type="ARBA" id="ARBA00022692"/>
    </source>
</evidence>
<sequence length="279" mass="31516">MDPAHHDSGGETPDARVPSGHTPPLSQIPWYRDTKSWPFFIVFCLAALLFLALEIAYQYYVLLPGIVTISLLRGAALAGTTLISASLFSSAIFKWWPKTAIHWRIRRYLGVAGASWITLHVISAVLWQFNGNIPAVFYIFNPIKNPIIYGVAAFVIYVIMMLTSTDWAMRLLGRHWKTIHRFVYFAFASSILHFLFTAPQNLLNPAGYLLLLVTGLAVTGQLYWFMRTVAPKRFATPGTLVGFLIIVYFVSMLVLSSIHKRQVDRAFENASRSETQLMQ</sequence>
<feature type="transmembrane region" description="Helical" evidence="8">
    <location>
        <begin position="37"/>
        <end position="60"/>
    </location>
</feature>
<dbReference type="InterPro" id="IPR022837">
    <property type="entry name" value="MsrQ-like"/>
</dbReference>
<feature type="transmembrane region" description="Helical" evidence="8">
    <location>
        <begin position="206"/>
        <end position="226"/>
    </location>
</feature>
<feature type="transmembrane region" description="Helical" evidence="8">
    <location>
        <begin position="181"/>
        <end position="200"/>
    </location>
</feature>
<keyword evidence="5" id="KW-0408">Iron</keyword>
<evidence type="ECO:0000256" key="6">
    <source>
        <dbReference type="ARBA" id="ARBA00023136"/>
    </source>
</evidence>
<name>A0A1G2BK54_9BACT</name>
<gene>
    <name evidence="10" type="ORF">A2677_02740</name>
</gene>
<comment type="subcellular location">
    <subcellularLocation>
        <location evidence="1">Membrane</location>
        <topology evidence="1">Multi-pass membrane protein</topology>
    </subcellularLocation>
</comment>
<dbReference type="PANTHER" id="PTHR36964">
    <property type="entry name" value="PROTEIN-METHIONINE-SULFOXIDE REDUCTASE HEME-BINDING SUBUNIT MSRQ"/>
    <property type="match status" value="1"/>
</dbReference>
<reference evidence="10 11" key="1">
    <citation type="journal article" date="2016" name="Nat. Commun.">
        <title>Thousands of microbial genomes shed light on interconnected biogeochemical processes in an aquifer system.</title>
        <authorList>
            <person name="Anantharaman K."/>
            <person name="Brown C.T."/>
            <person name="Hug L.A."/>
            <person name="Sharon I."/>
            <person name="Castelle C.J."/>
            <person name="Probst A.J."/>
            <person name="Thomas B.C."/>
            <person name="Singh A."/>
            <person name="Wilkins M.J."/>
            <person name="Karaoz U."/>
            <person name="Brodie E.L."/>
            <person name="Williams K.H."/>
            <person name="Hubbard S.S."/>
            <person name="Banfield J.F."/>
        </authorList>
    </citation>
    <scope>NUCLEOTIDE SEQUENCE [LARGE SCALE GENOMIC DNA]</scope>
</reference>
<dbReference type="GO" id="GO:0020037">
    <property type="term" value="F:heme binding"/>
    <property type="evidence" value="ECO:0007669"/>
    <property type="project" value="TreeGrafter"/>
</dbReference>
<dbReference type="PANTHER" id="PTHR36964:SF1">
    <property type="entry name" value="PROTEIN-METHIONINE-SULFOXIDE REDUCTASE HEME-BINDING SUBUNIT MSRQ"/>
    <property type="match status" value="1"/>
</dbReference>
<dbReference type="GO" id="GO:0005886">
    <property type="term" value="C:plasma membrane"/>
    <property type="evidence" value="ECO:0007669"/>
    <property type="project" value="TreeGrafter"/>
</dbReference>
<evidence type="ECO:0000313" key="10">
    <source>
        <dbReference type="EMBL" id="OGY88909.1"/>
    </source>
</evidence>
<dbReference type="Pfam" id="PF01794">
    <property type="entry name" value="Ferric_reduct"/>
    <property type="match status" value="1"/>
</dbReference>
<keyword evidence="3 8" id="KW-0812">Transmembrane</keyword>
<dbReference type="GO" id="GO:0010181">
    <property type="term" value="F:FMN binding"/>
    <property type="evidence" value="ECO:0007669"/>
    <property type="project" value="TreeGrafter"/>
</dbReference>
<organism evidence="10 11">
    <name type="scientific">Candidatus Komeilibacteria bacterium RIFCSPHIGHO2_01_FULL_52_14</name>
    <dbReference type="NCBI Taxonomy" id="1798549"/>
    <lineage>
        <taxon>Bacteria</taxon>
        <taxon>Candidatus Komeiliibacteriota</taxon>
    </lineage>
</organism>
<evidence type="ECO:0000256" key="8">
    <source>
        <dbReference type="SAM" id="Phobius"/>
    </source>
</evidence>
<evidence type="ECO:0000259" key="9">
    <source>
        <dbReference type="Pfam" id="PF01794"/>
    </source>
</evidence>
<feature type="transmembrane region" description="Helical" evidence="8">
    <location>
        <begin position="147"/>
        <end position="169"/>
    </location>
</feature>
<protein>
    <recommendedName>
        <fullName evidence="9">Ferric oxidoreductase domain-containing protein</fullName>
    </recommendedName>
</protein>
<keyword evidence="2" id="KW-0813">Transport</keyword>
<feature type="transmembrane region" description="Helical" evidence="8">
    <location>
        <begin position="108"/>
        <end position="127"/>
    </location>
</feature>
<evidence type="ECO:0000256" key="4">
    <source>
        <dbReference type="ARBA" id="ARBA00022989"/>
    </source>
</evidence>
<dbReference type="InterPro" id="IPR013130">
    <property type="entry name" value="Fe3_Rdtase_TM_dom"/>
</dbReference>
<comment type="caution">
    <text evidence="10">The sequence shown here is derived from an EMBL/GenBank/DDBJ whole genome shotgun (WGS) entry which is preliminary data.</text>
</comment>
<feature type="region of interest" description="Disordered" evidence="7">
    <location>
        <begin position="1"/>
        <end position="21"/>
    </location>
</feature>
<evidence type="ECO:0000256" key="5">
    <source>
        <dbReference type="ARBA" id="ARBA00023004"/>
    </source>
</evidence>
<keyword evidence="4 8" id="KW-1133">Transmembrane helix</keyword>
<feature type="domain" description="Ferric oxidoreductase" evidence="9">
    <location>
        <begin position="80"/>
        <end position="189"/>
    </location>
</feature>
<evidence type="ECO:0000256" key="7">
    <source>
        <dbReference type="SAM" id="MobiDB-lite"/>
    </source>
</evidence>
<feature type="transmembrane region" description="Helical" evidence="8">
    <location>
        <begin position="238"/>
        <end position="258"/>
    </location>
</feature>